<keyword evidence="2 5" id="KW-0808">Transferase</keyword>
<dbReference type="GO" id="GO:0032259">
    <property type="term" value="P:methylation"/>
    <property type="evidence" value="ECO:0007669"/>
    <property type="project" value="UniProtKB-KW"/>
</dbReference>
<comment type="catalytic activity">
    <reaction evidence="7">
        <text>a 2'-deoxycytidine in DNA + S-adenosyl-L-methionine = a 5-methyl-2'-deoxycytidine in DNA + S-adenosyl-L-homocysteine + H(+)</text>
        <dbReference type="Rhea" id="RHEA:13681"/>
        <dbReference type="Rhea" id="RHEA-COMP:11369"/>
        <dbReference type="Rhea" id="RHEA-COMP:11370"/>
        <dbReference type="ChEBI" id="CHEBI:15378"/>
        <dbReference type="ChEBI" id="CHEBI:57856"/>
        <dbReference type="ChEBI" id="CHEBI:59789"/>
        <dbReference type="ChEBI" id="CHEBI:85452"/>
        <dbReference type="ChEBI" id="CHEBI:85454"/>
        <dbReference type="EC" id="2.1.1.37"/>
    </reaction>
</comment>
<evidence type="ECO:0000313" key="9">
    <source>
        <dbReference type="Proteomes" id="UP001576780"/>
    </source>
</evidence>
<evidence type="ECO:0000256" key="5">
    <source>
        <dbReference type="PROSITE-ProRule" id="PRU01016"/>
    </source>
</evidence>
<dbReference type="Proteomes" id="UP001576780">
    <property type="component" value="Unassembled WGS sequence"/>
</dbReference>
<keyword evidence="3 5" id="KW-0949">S-adenosyl-L-methionine</keyword>
<sequence length="345" mass="39551">MKFIDLFAGIGGFRLGFEQAGFQCVFSSEIDKNCQEVYRNNFGENPFDDVAKIEANALEDFDVLIAGFPCQPFSICGKKQGFEDTRGTLFFEICKIIEAKQPKVIVLENVKHLIHHDRTNTLNVILVSLRNLGYNVTYQILNARNFGVPQHRERIIIIASKGKEFNFSLIKRQFPPRLRDFLDETGNFEILDKSEYTLIESPKLQESALLFVGYRNKGTWKTGVRPNTEHLSRVHRQPNRIYSIDGVHPTLPSQETSGRFFIYIPEKDIVRKLTIAECYRIMGFPETFKIHPSVGESYKQIGNSVCVPMVEAIAKSILNQSLLSNQPDEPQTKTPEYKQLVLFNY</sequence>
<dbReference type="EC" id="2.1.1.37" evidence="7"/>
<accession>A0ABV4WNE9</accession>
<dbReference type="Gene3D" id="3.90.120.10">
    <property type="entry name" value="DNA Methylase, subunit A, domain 2"/>
    <property type="match status" value="1"/>
</dbReference>
<evidence type="ECO:0000313" key="8">
    <source>
        <dbReference type="EMBL" id="MFB2836163.1"/>
    </source>
</evidence>
<dbReference type="InterPro" id="IPR029063">
    <property type="entry name" value="SAM-dependent_MTases_sf"/>
</dbReference>
<reference evidence="8 9" key="1">
    <citation type="submission" date="2024-09" db="EMBL/GenBank/DDBJ databases">
        <title>Floridaenema gen nov. (Aerosakkonemataceae, Aerosakkonematales ord. nov., Cyanobacteria) from benthic tropical and subtropical fresh waters, with the description of four new species.</title>
        <authorList>
            <person name="Moretto J.A."/>
            <person name="Berthold D.E."/>
            <person name="Lefler F.W."/>
            <person name="Huang I.-S."/>
            <person name="Laughinghouse H. IV."/>
        </authorList>
    </citation>
    <scope>NUCLEOTIDE SEQUENCE [LARGE SCALE GENOMIC DNA]</scope>
    <source>
        <strain evidence="8 9">BLCC-F167</strain>
    </source>
</reference>
<evidence type="ECO:0000256" key="7">
    <source>
        <dbReference type="RuleBase" id="RU000417"/>
    </source>
</evidence>
<evidence type="ECO:0000256" key="3">
    <source>
        <dbReference type="ARBA" id="ARBA00022691"/>
    </source>
</evidence>
<evidence type="ECO:0000256" key="4">
    <source>
        <dbReference type="ARBA" id="ARBA00022747"/>
    </source>
</evidence>
<keyword evidence="1 5" id="KW-0489">Methyltransferase</keyword>
<keyword evidence="9" id="KW-1185">Reference proteome</keyword>
<feature type="active site" evidence="5">
    <location>
        <position position="70"/>
    </location>
</feature>
<dbReference type="SUPFAM" id="SSF53335">
    <property type="entry name" value="S-adenosyl-L-methionine-dependent methyltransferases"/>
    <property type="match status" value="1"/>
</dbReference>
<dbReference type="NCBIfam" id="TIGR00675">
    <property type="entry name" value="dcm"/>
    <property type="match status" value="1"/>
</dbReference>
<proteinExistence type="inferred from homology"/>
<dbReference type="RefSeq" id="WP_413278555.1">
    <property type="nucleotide sequence ID" value="NZ_JBHFNT010000140.1"/>
</dbReference>
<dbReference type="CDD" id="cd00315">
    <property type="entry name" value="Cyt_C5_DNA_methylase"/>
    <property type="match status" value="1"/>
</dbReference>
<protein>
    <recommendedName>
        <fullName evidence="7">Cytosine-specific methyltransferase</fullName>
        <ecNumber evidence="7">2.1.1.37</ecNumber>
    </recommendedName>
</protein>
<dbReference type="InterPro" id="IPR050750">
    <property type="entry name" value="C5-MTase"/>
</dbReference>
<dbReference type="Gene3D" id="3.40.50.150">
    <property type="entry name" value="Vaccinia Virus protein VP39"/>
    <property type="match status" value="1"/>
</dbReference>
<keyword evidence="4" id="KW-0680">Restriction system</keyword>
<gene>
    <name evidence="8" type="ORF">ACE1CA_16645</name>
</gene>
<dbReference type="InterPro" id="IPR031303">
    <property type="entry name" value="C5_meth_CS"/>
</dbReference>
<dbReference type="Pfam" id="PF00145">
    <property type="entry name" value="DNA_methylase"/>
    <property type="match status" value="1"/>
</dbReference>
<dbReference type="PRINTS" id="PR00105">
    <property type="entry name" value="C5METTRFRASE"/>
</dbReference>
<dbReference type="GO" id="GO:0003886">
    <property type="term" value="F:DNA (cytosine-5-)-methyltransferase activity"/>
    <property type="evidence" value="ECO:0007669"/>
    <property type="project" value="UniProtKB-EC"/>
</dbReference>
<dbReference type="PANTHER" id="PTHR46098">
    <property type="entry name" value="TRNA (CYTOSINE(38)-C(5))-METHYLTRANSFERASE"/>
    <property type="match status" value="1"/>
</dbReference>
<dbReference type="PROSITE" id="PS51679">
    <property type="entry name" value="SAM_MT_C5"/>
    <property type="match status" value="1"/>
</dbReference>
<comment type="caution">
    <text evidence="8">The sequence shown here is derived from an EMBL/GenBank/DDBJ whole genome shotgun (WGS) entry which is preliminary data.</text>
</comment>
<dbReference type="EMBL" id="JBHFNT010000140">
    <property type="protein sequence ID" value="MFB2836163.1"/>
    <property type="molecule type" value="Genomic_DNA"/>
</dbReference>
<evidence type="ECO:0000256" key="1">
    <source>
        <dbReference type="ARBA" id="ARBA00022603"/>
    </source>
</evidence>
<dbReference type="PROSITE" id="PS00095">
    <property type="entry name" value="C5_MTASE_2"/>
    <property type="match status" value="1"/>
</dbReference>
<name>A0ABV4WNE9_9CYAN</name>
<organism evidence="8 9">
    <name type="scientific">Floridaenema evergladense BLCC-F167</name>
    <dbReference type="NCBI Taxonomy" id="3153639"/>
    <lineage>
        <taxon>Bacteria</taxon>
        <taxon>Bacillati</taxon>
        <taxon>Cyanobacteriota</taxon>
        <taxon>Cyanophyceae</taxon>
        <taxon>Oscillatoriophycideae</taxon>
        <taxon>Aerosakkonematales</taxon>
        <taxon>Aerosakkonemataceae</taxon>
        <taxon>Floridanema</taxon>
        <taxon>Floridanema evergladense</taxon>
    </lineage>
</organism>
<dbReference type="PROSITE" id="PS00094">
    <property type="entry name" value="C5_MTASE_1"/>
    <property type="match status" value="1"/>
</dbReference>
<evidence type="ECO:0000256" key="2">
    <source>
        <dbReference type="ARBA" id="ARBA00022679"/>
    </source>
</evidence>
<dbReference type="InterPro" id="IPR018117">
    <property type="entry name" value="C5_DNA_meth_AS"/>
</dbReference>
<dbReference type="InterPro" id="IPR001525">
    <property type="entry name" value="C5_MeTfrase"/>
</dbReference>
<comment type="similarity">
    <text evidence="5 6">Belongs to the class I-like SAM-binding methyltransferase superfamily. C5-methyltransferase family.</text>
</comment>
<dbReference type="PANTHER" id="PTHR46098:SF1">
    <property type="entry name" value="TRNA (CYTOSINE(38)-C(5))-METHYLTRANSFERASE"/>
    <property type="match status" value="1"/>
</dbReference>
<evidence type="ECO:0000256" key="6">
    <source>
        <dbReference type="RuleBase" id="RU000416"/>
    </source>
</evidence>